<proteinExistence type="predicted"/>
<dbReference type="InterPro" id="IPR002560">
    <property type="entry name" value="Transposase_DDE"/>
</dbReference>
<dbReference type="Pfam" id="PF01610">
    <property type="entry name" value="DDE_Tnp_ISL3"/>
    <property type="match status" value="1"/>
</dbReference>
<dbReference type="PANTHER" id="PTHR33498:SF1">
    <property type="entry name" value="TRANSPOSASE FOR INSERTION SEQUENCE ELEMENT IS1557"/>
    <property type="match status" value="1"/>
</dbReference>
<sequence>RQTFSIKQIAELTGVSVQTVCRLLDTISYPPPDRLPQALSIDEFKGNASTGKYQCILVDPKKRRILDILPDRTQSHLADYWRNIPRKERLKVKFFVCDMWRPYAELAQTFFPNATIIVDKYHFIRQVTWAIEN</sequence>
<evidence type="ECO:0000313" key="2">
    <source>
        <dbReference type="EMBL" id="MCG4749557.1"/>
    </source>
</evidence>
<evidence type="ECO:0000313" key="3">
    <source>
        <dbReference type="Proteomes" id="UP001299608"/>
    </source>
</evidence>
<dbReference type="PANTHER" id="PTHR33498">
    <property type="entry name" value="TRANSPOSASE FOR INSERTION SEQUENCE ELEMENT IS1557"/>
    <property type="match status" value="1"/>
</dbReference>
<dbReference type="RefSeq" id="WP_238054007.1">
    <property type="nucleotide sequence ID" value="NZ_JAKNGE010000109.1"/>
</dbReference>
<name>A0AAW5C049_9FIRM</name>
<reference evidence="2" key="1">
    <citation type="submission" date="2022-01" db="EMBL/GenBank/DDBJ databases">
        <title>Collection of gut derived symbiotic bacterial strains cultured from healthy donors.</title>
        <authorList>
            <person name="Lin H."/>
            <person name="Kohout C."/>
            <person name="Waligurski E."/>
            <person name="Pamer E.G."/>
        </authorList>
    </citation>
    <scope>NUCLEOTIDE SEQUENCE</scope>
    <source>
        <strain evidence="2">DFI.6.55</strain>
    </source>
</reference>
<gene>
    <name evidence="2" type="ORF">L0N08_29645</name>
</gene>
<feature type="domain" description="Transposase IS204/IS1001/IS1096/IS1165 DDE" evidence="1">
    <location>
        <begin position="39"/>
        <end position="133"/>
    </location>
</feature>
<dbReference type="AlphaFoldDB" id="A0AAW5C049"/>
<dbReference type="Proteomes" id="UP001299608">
    <property type="component" value="Unassembled WGS sequence"/>
</dbReference>
<feature type="non-terminal residue" evidence="2">
    <location>
        <position position="1"/>
    </location>
</feature>
<accession>A0AAW5C049</accession>
<protein>
    <submittedName>
        <fullName evidence="2">Transposase</fullName>
    </submittedName>
</protein>
<comment type="caution">
    <text evidence="2">The sequence shown here is derived from an EMBL/GenBank/DDBJ whole genome shotgun (WGS) entry which is preliminary data.</text>
</comment>
<organism evidence="2 3">
    <name type="scientific">Enterocloster aldenensis</name>
    <dbReference type="NCBI Taxonomy" id="358742"/>
    <lineage>
        <taxon>Bacteria</taxon>
        <taxon>Bacillati</taxon>
        <taxon>Bacillota</taxon>
        <taxon>Clostridia</taxon>
        <taxon>Lachnospirales</taxon>
        <taxon>Lachnospiraceae</taxon>
        <taxon>Enterocloster</taxon>
    </lineage>
</organism>
<feature type="non-terminal residue" evidence="2">
    <location>
        <position position="133"/>
    </location>
</feature>
<evidence type="ECO:0000259" key="1">
    <source>
        <dbReference type="Pfam" id="PF01610"/>
    </source>
</evidence>
<dbReference type="EMBL" id="JAKNGE010000109">
    <property type="protein sequence ID" value="MCG4749557.1"/>
    <property type="molecule type" value="Genomic_DNA"/>
</dbReference>
<dbReference type="InterPro" id="IPR047951">
    <property type="entry name" value="Transpos_ISL3"/>
</dbReference>